<keyword evidence="11" id="KW-1185">Reference proteome</keyword>
<dbReference type="Gene3D" id="3.40.50.12780">
    <property type="entry name" value="N-terminal domain of ligase-like"/>
    <property type="match status" value="1"/>
</dbReference>
<dbReference type="SUPFAM" id="SSF56801">
    <property type="entry name" value="Acetyl-CoA synthetase-like"/>
    <property type="match status" value="1"/>
</dbReference>
<name>A0A2S7K9Z0_9PROT</name>
<feature type="domain" description="AMP-dependent synthetase/ligase" evidence="8">
    <location>
        <begin position="18"/>
        <end position="398"/>
    </location>
</feature>
<evidence type="ECO:0000256" key="2">
    <source>
        <dbReference type="ARBA" id="ARBA00022598"/>
    </source>
</evidence>
<dbReference type="GO" id="GO:0016874">
    <property type="term" value="F:ligase activity"/>
    <property type="evidence" value="ECO:0007669"/>
    <property type="project" value="UniProtKB-KW"/>
</dbReference>
<evidence type="ECO:0000256" key="7">
    <source>
        <dbReference type="ARBA" id="ARBA00067668"/>
    </source>
</evidence>
<keyword evidence="3" id="KW-0276">Fatty acid metabolism</keyword>
<dbReference type="CDD" id="cd12119">
    <property type="entry name" value="ttLC_FACS_AlkK_like"/>
    <property type="match status" value="1"/>
</dbReference>
<dbReference type="AlphaFoldDB" id="A0A2S7K9Z0"/>
<dbReference type="InterPro" id="IPR025110">
    <property type="entry name" value="AMP-bd_C"/>
</dbReference>
<dbReference type="InterPro" id="IPR042099">
    <property type="entry name" value="ANL_N_sf"/>
</dbReference>
<dbReference type="NCBIfam" id="NF004837">
    <property type="entry name" value="PRK06187.1"/>
    <property type="match status" value="1"/>
</dbReference>
<comment type="caution">
    <text evidence="10">The sequence shown here is derived from an EMBL/GenBank/DDBJ whole genome shotgun (WGS) entry which is preliminary data.</text>
</comment>
<comment type="similarity">
    <text evidence="1">Belongs to the ATP-dependent AMP-binding enzyme family.</text>
</comment>
<keyword evidence="4" id="KW-0443">Lipid metabolism</keyword>
<accession>A0A2S7K9Z0</accession>
<sequence length="539" mass="59497">MRGLMMDRPLLTTEILKHAVRNYRHTEIVTRTVEGPIHRYTIADAERRIRKLANALKDLGVKPGDRVGVIGWNTYRQFEMYYAVGGLGAVLHTVNPRLGPENAAFVINHAEDSYLFYDTTFAPLVAALKPHLKSVKHYCVLSNAEHADEAGEGALIYDDLVEGGAEALDWPDFDENTAVAMCYTSGTTGDPKGVVYSHRSLVLQAFAASLPSSLGLKEGDVLLPVVPMFHVNAWNTPYSCLMTGVKQVFPGPRLDGEGLYELLDAEKVTYSAGVPTVWLGLLQYLEQSGKELPYLRKGMCGGSALPESLIRGFAKYDVELQQGWGMTEMSPIGTMNILPPDVQALPLDERMPYMLKAGRALPFVDMRIVDAGGHVLECNGTCEGHLQVRGPWIIDEYYKADKPTLTDDGWFDTGDVAIIDPDGFMQITDRSKDVIKTGGEWVSSIEIENAAMLHPDVAQAGVIGVHHPKWQERPLLIVHKRVGSDLTAEELLAFLKPKLDKIALPDAVEFVDEIPLGATGKVLKTELRKKFKNYELPAD</sequence>
<evidence type="ECO:0000256" key="5">
    <source>
        <dbReference type="ARBA" id="ARBA00051915"/>
    </source>
</evidence>
<feature type="domain" description="AMP-binding enzyme C-terminal" evidence="9">
    <location>
        <begin position="446"/>
        <end position="521"/>
    </location>
</feature>
<dbReference type="EMBL" id="PJCH01000001">
    <property type="protein sequence ID" value="PQA89315.1"/>
    <property type="molecule type" value="Genomic_DNA"/>
</dbReference>
<dbReference type="OrthoDB" id="9803968at2"/>
<evidence type="ECO:0000313" key="11">
    <source>
        <dbReference type="Proteomes" id="UP000239504"/>
    </source>
</evidence>
<dbReference type="PANTHER" id="PTHR43859:SF4">
    <property type="entry name" value="BUTANOATE--COA LIGASE AAE1-RELATED"/>
    <property type="match status" value="1"/>
</dbReference>
<dbReference type="EC" id="6.2.1.44" evidence="6"/>
<dbReference type="InterPro" id="IPR045851">
    <property type="entry name" value="AMP-bd_C_sf"/>
</dbReference>
<dbReference type="Gene3D" id="3.30.300.30">
    <property type="match status" value="1"/>
</dbReference>
<comment type="catalytic activity">
    <reaction evidence="5">
        <text>3-(methylsulfanyl)propanoate + ATP + CoA = 3-(methylsulfanyl)propanoyl-CoA + AMP + diphosphate</text>
        <dbReference type="Rhea" id="RHEA:43052"/>
        <dbReference type="ChEBI" id="CHEBI:30616"/>
        <dbReference type="ChEBI" id="CHEBI:33019"/>
        <dbReference type="ChEBI" id="CHEBI:49016"/>
        <dbReference type="ChEBI" id="CHEBI:57287"/>
        <dbReference type="ChEBI" id="CHEBI:82815"/>
        <dbReference type="ChEBI" id="CHEBI:456215"/>
        <dbReference type="EC" id="6.2.1.44"/>
    </reaction>
    <physiologicalReaction direction="left-to-right" evidence="5">
        <dbReference type="Rhea" id="RHEA:43053"/>
    </physiologicalReaction>
</comment>
<dbReference type="Pfam" id="PF13193">
    <property type="entry name" value="AMP-binding_C"/>
    <property type="match status" value="1"/>
</dbReference>
<proteinExistence type="inferred from homology"/>
<reference evidence="10 11" key="1">
    <citation type="submission" date="2017-12" db="EMBL/GenBank/DDBJ databases">
        <authorList>
            <person name="Hurst M.R.H."/>
        </authorList>
    </citation>
    <scope>NUCLEOTIDE SEQUENCE [LARGE SCALE GENOMIC DNA]</scope>
    <source>
        <strain evidence="10 11">SY-3-19</strain>
    </source>
</reference>
<dbReference type="Proteomes" id="UP000239504">
    <property type="component" value="Unassembled WGS sequence"/>
</dbReference>
<keyword evidence="2 10" id="KW-0436">Ligase</keyword>
<dbReference type="Pfam" id="PF00501">
    <property type="entry name" value="AMP-binding"/>
    <property type="match status" value="1"/>
</dbReference>
<dbReference type="FunFam" id="3.30.300.30:FF:000008">
    <property type="entry name" value="2,3-dihydroxybenzoate-AMP ligase"/>
    <property type="match status" value="1"/>
</dbReference>
<protein>
    <recommendedName>
        <fullName evidence="7">3-methylmercaptopropionyl-CoA ligase</fullName>
        <ecNumber evidence="6">6.2.1.44</ecNumber>
    </recommendedName>
</protein>
<organism evidence="10 11">
    <name type="scientific">Hyphococcus luteus</name>
    <dbReference type="NCBI Taxonomy" id="2058213"/>
    <lineage>
        <taxon>Bacteria</taxon>
        <taxon>Pseudomonadati</taxon>
        <taxon>Pseudomonadota</taxon>
        <taxon>Alphaproteobacteria</taxon>
        <taxon>Parvularculales</taxon>
        <taxon>Parvularculaceae</taxon>
        <taxon>Hyphococcus</taxon>
    </lineage>
</organism>
<evidence type="ECO:0000313" key="10">
    <source>
        <dbReference type="EMBL" id="PQA89315.1"/>
    </source>
</evidence>
<evidence type="ECO:0000256" key="6">
    <source>
        <dbReference type="ARBA" id="ARBA00066616"/>
    </source>
</evidence>
<dbReference type="InterPro" id="IPR000873">
    <property type="entry name" value="AMP-dep_synth/lig_dom"/>
</dbReference>
<evidence type="ECO:0000259" key="8">
    <source>
        <dbReference type="Pfam" id="PF00501"/>
    </source>
</evidence>
<dbReference type="PROSITE" id="PS00455">
    <property type="entry name" value="AMP_BINDING"/>
    <property type="match status" value="1"/>
</dbReference>
<evidence type="ECO:0000259" key="9">
    <source>
        <dbReference type="Pfam" id="PF13193"/>
    </source>
</evidence>
<dbReference type="InterPro" id="IPR020845">
    <property type="entry name" value="AMP-binding_CS"/>
</dbReference>
<dbReference type="RefSeq" id="WP_104828018.1">
    <property type="nucleotide sequence ID" value="NZ_PJCH01000001.1"/>
</dbReference>
<evidence type="ECO:0000256" key="3">
    <source>
        <dbReference type="ARBA" id="ARBA00022832"/>
    </source>
</evidence>
<evidence type="ECO:0000256" key="4">
    <source>
        <dbReference type="ARBA" id="ARBA00023098"/>
    </source>
</evidence>
<evidence type="ECO:0000256" key="1">
    <source>
        <dbReference type="ARBA" id="ARBA00006432"/>
    </source>
</evidence>
<dbReference type="GO" id="GO:0006631">
    <property type="term" value="P:fatty acid metabolic process"/>
    <property type="evidence" value="ECO:0007669"/>
    <property type="project" value="UniProtKB-KW"/>
</dbReference>
<dbReference type="PANTHER" id="PTHR43859">
    <property type="entry name" value="ACYL-ACTIVATING ENZYME"/>
    <property type="match status" value="1"/>
</dbReference>
<gene>
    <name evidence="10" type="ORF">CW354_00090</name>
</gene>